<keyword evidence="2" id="KW-1185">Reference proteome</keyword>
<proteinExistence type="predicted"/>
<evidence type="ECO:0000313" key="1">
    <source>
        <dbReference type="EMBL" id="MBM7584650.1"/>
    </source>
</evidence>
<protein>
    <recommendedName>
        <fullName evidence="3">Apea-like HEPN domain-containing protein</fullName>
    </recommendedName>
</protein>
<name>A0ABS2N9Y6_9BACI</name>
<dbReference type="Proteomes" id="UP001646157">
    <property type="component" value="Unassembled WGS sequence"/>
</dbReference>
<evidence type="ECO:0000313" key="2">
    <source>
        <dbReference type="Proteomes" id="UP001646157"/>
    </source>
</evidence>
<evidence type="ECO:0008006" key="3">
    <source>
        <dbReference type="Google" id="ProtNLM"/>
    </source>
</evidence>
<accession>A0ABS2N9Y6</accession>
<dbReference type="EMBL" id="JAFBDZ010000001">
    <property type="protein sequence ID" value="MBM7584650.1"/>
    <property type="molecule type" value="Genomic_DNA"/>
</dbReference>
<organism evidence="1 2">
    <name type="scientific">Rossellomorea pakistanensis</name>
    <dbReference type="NCBI Taxonomy" id="992288"/>
    <lineage>
        <taxon>Bacteria</taxon>
        <taxon>Bacillati</taxon>
        <taxon>Bacillota</taxon>
        <taxon>Bacilli</taxon>
        <taxon>Bacillales</taxon>
        <taxon>Bacillaceae</taxon>
        <taxon>Rossellomorea</taxon>
    </lineage>
</organism>
<gene>
    <name evidence="1" type="ORF">JOC86_001187</name>
</gene>
<reference evidence="1 2" key="1">
    <citation type="submission" date="2021-01" db="EMBL/GenBank/DDBJ databases">
        <title>Genomic Encyclopedia of Type Strains, Phase IV (KMG-IV): sequencing the most valuable type-strain genomes for metagenomic binning, comparative biology and taxonomic classification.</title>
        <authorList>
            <person name="Goeker M."/>
        </authorList>
    </citation>
    <scope>NUCLEOTIDE SEQUENCE [LARGE SCALE GENOMIC DNA]</scope>
    <source>
        <strain evidence="1 2">DSM 24834</strain>
    </source>
</reference>
<comment type="caution">
    <text evidence="1">The sequence shown here is derived from an EMBL/GenBank/DDBJ whole genome shotgun (WGS) entry which is preliminary data.</text>
</comment>
<sequence>MNGTESALFSILNICREGYVSPTQLIWISSALEALYDTLKGQISRTLVDRIELFLGIPENGKKKFKKKIREFYNLRSRFVHGELEIAHPMYKNILDEKFSDYETQLLENCDFGLSIVIATLQKMIKNKWTCINFKEQYFGN</sequence>